<dbReference type="FunFam" id="3.30.200.20:FF:000035">
    <property type="entry name" value="Serine/threonine protein kinase Stk1"/>
    <property type="match status" value="1"/>
</dbReference>
<accession>I4EYY1</accession>
<evidence type="ECO:0000256" key="3">
    <source>
        <dbReference type="ARBA" id="ARBA00022679"/>
    </source>
</evidence>
<comment type="catalytic activity">
    <reaction evidence="9">
        <text>L-seryl-[protein] + ATP = O-phospho-L-seryl-[protein] + ADP + H(+)</text>
        <dbReference type="Rhea" id="RHEA:17989"/>
        <dbReference type="Rhea" id="RHEA-COMP:9863"/>
        <dbReference type="Rhea" id="RHEA-COMP:11604"/>
        <dbReference type="ChEBI" id="CHEBI:15378"/>
        <dbReference type="ChEBI" id="CHEBI:29999"/>
        <dbReference type="ChEBI" id="CHEBI:30616"/>
        <dbReference type="ChEBI" id="CHEBI:83421"/>
        <dbReference type="ChEBI" id="CHEBI:456216"/>
        <dbReference type="EC" id="2.7.11.1"/>
    </reaction>
</comment>
<dbReference type="GO" id="GO:0045717">
    <property type="term" value="P:negative regulation of fatty acid biosynthetic process"/>
    <property type="evidence" value="ECO:0007669"/>
    <property type="project" value="UniProtKB-ARBA"/>
</dbReference>
<keyword evidence="6 12" id="KW-0418">Kinase</keyword>
<reference evidence="12 13" key="1">
    <citation type="journal article" date="2012" name="J. Bacteriol.">
        <title>Genome Sequence of Radiation-Resistant Modestobacter marinus Strain BC501, a Representative Actinobacterium That Thrives on Calcareous Stone Surfaces.</title>
        <authorList>
            <person name="Normand P."/>
            <person name="Gury J."/>
            <person name="Pujic P."/>
            <person name="Chouaia B."/>
            <person name="Crotti E."/>
            <person name="Brusetti L."/>
            <person name="Daffonchio D."/>
            <person name="Vacherie B."/>
            <person name="Barbe V."/>
            <person name="Medigue C."/>
            <person name="Calteau A."/>
            <person name="Ghodhbane-Gtari F."/>
            <person name="Essoussi I."/>
            <person name="Nouioui I."/>
            <person name="Abbassi-Ghozzi I."/>
            <person name="Gtari M."/>
        </authorList>
    </citation>
    <scope>NUCLEOTIDE SEQUENCE [LARGE SCALE GENOMIC DNA]</scope>
    <source>
        <strain evidence="13">BC 501</strain>
    </source>
</reference>
<evidence type="ECO:0000313" key="12">
    <source>
        <dbReference type="EMBL" id="CCH88594.1"/>
    </source>
</evidence>
<dbReference type="SMART" id="SM00220">
    <property type="entry name" value="S_TKc"/>
    <property type="match status" value="1"/>
</dbReference>
<dbReference type="InterPro" id="IPR011009">
    <property type="entry name" value="Kinase-like_dom_sf"/>
</dbReference>
<keyword evidence="13" id="KW-1185">Reference proteome</keyword>
<evidence type="ECO:0000313" key="13">
    <source>
        <dbReference type="Proteomes" id="UP000006461"/>
    </source>
</evidence>
<dbReference type="HOGENOM" id="CLU_000288_63_44_11"/>
<evidence type="ECO:0000256" key="4">
    <source>
        <dbReference type="ARBA" id="ARBA00022737"/>
    </source>
</evidence>
<dbReference type="CDD" id="cd14014">
    <property type="entry name" value="STKc_PknB_like"/>
    <property type="match status" value="1"/>
</dbReference>
<dbReference type="CDD" id="cd06577">
    <property type="entry name" value="PASTA_pknB"/>
    <property type="match status" value="1"/>
</dbReference>
<evidence type="ECO:0000259" key="11">
    <source>
        <dbReference type="PROSITE" id="PS50011"/>
    </source>
</evidence>
<dbReference type="STRING" id="477641.MODMU_3170"/>
<dbReference type="Pfam" id="PF00069">
    <property type="entry name" value="Pkinase"/>
    <property type="match status" value="1"/>
</dbReference>
<dbReference type="eggNOG" id="COG0515">
    <property type="taxonomic scope" value="Bacteria"/>
</dbReference>
<feature type="compositionally biased region" description="Low complexity" evidence="10">
    <location>
        <begin position="430"/>
        <end position="592"/>
    </location>
</feature>
<dbReference type="InterPro" id="IPR008271">
    <property type="entry name" value="Ser/Thr_kinase_AS"/>
</dbReference>
<evidence type="ECO:0000256" key="6">
    <source>
        <dbReference type="ARBA" id="ARBA00022777"/>
    </source>
</evidence>
<gene>
    <name evidence="12" type="ordered locus">MODMU_3170</name>
</gene>
<dbReference type="InterPro" id="IPR000719">
    <property type="entry name" value="Prot_kinase_dom"/>
</dbReference>
<dbReference type="Gene3D" id="3.30.10.20">
    <property type="match status" value="1"/>
</dbReference>
<evidence type="ECO:0000256" key="9">
    <source>
        <dbReference type="ARBA" id="ARBA00048679"/>
    </source>
</evidence>
<evidence type="ECO:0000256" key="5">
    <source>
        <dbReference type="ARBA" id="ARBA00022741"/>
    </source>
</evidence>
<organism evidence="12 13">
    <name type="scientific">Modestobacter italicus (strain DSM 44449 / CECT 9708 / BC 501)</name>
    <dbReference type="NCBI Taxonomy" id="2732864"/>
    <lineage>
        <taxon>Bacteria</taxon>
        <taxon>Bacillati</taxon>
        <taxon>Actinomycetota</taxon>
        <taxon>Actinomycetes</taxon>
        <taxon>Geodermatophilales</taxon>
        <taxon>Geodermatophilaceae</taxon>
        <taxon>Modestobacter</taxon>
    </lineage>
</organism>
<dbReference type="Gene3D" id="1.10.510.10">
    <property type="entry name" value="Transferase(Phosphotransferase) domain 1"/>
    <property type="match status" value="1"/>
</dbReference>
<dbReference type="GO" id="GO:0005524">
    <property type="term" value="F:ATP binding"/>
    <property type="evidence" value="ECO:0007669"/>
    <property type="project" value="UniProtKB-KW"/>
</dbReference>
<evidence type="ECO:0000256" key="8">
    <source>
        <dbReference type="ARBA" id="ARBA00047899"/>
    </source>
</evidence>
<keyword evidence="5" id="KW-0547">Nucleotide-binding</keyword>
<dbReference type="PROSITE" id="PS00108">
    <property type="entry name" value="PROTEIN_KINASE_ST"/>
    <property type="match status" value="1"/>
</dbReference>
<keyword evidence="3" id="KW-0808">Transferase</keyword>
<dbReference type="PANTHER" id="PTHR43289:SF6">
    <property type="entry name" value="SERINE_THREONINE-PROTEIN KINASE NEKL-3"/>
    <property type="match status" value="1"/>
</dbReference>
<dbReference type="InterPro" id="IPR005543">
    <property type="entry name" value="PASTA_dom"/>
</dbReference>
<comment type="catalytic activity">
    <reaction evidence="8">
        <text>L-threonyl-[protein] + ATP = O-phospho-L-threonyl-[protein] + ADP + H(+)</text>
        <dbReference type="Rhea" id="RHEA:46608"/>
        <dbReference type="Rhea" id="RHEA-COMP:11060"/>
        <dbReference type="Rhea" id="RHEA-COMP:11605"/>
        <dbReference type="ChEBI" id="CHEBI:15378"/>
        <dbReference type="ChEBI" id="CHEBI:30013"/>
        <dbReference type="ChEBI" id="CHEBI:30616"/>
        <dbReference type="ChEBI" id="CHEBI:61977"/>
        <dbReference type="ChEBI" id="CHEBI:456216"/>
        <dbReference type="EC" id="2.7.11.1"/>
    </reaction>
</comment>
<proteinExistence type="predicted"/>
<dbReference type="OMA" id="GLVGYEC"/>
<evidence type="ECO:0000256" key="1">
    <source>
        <dbReference type="ARBA" id="ARBA00012513"/>
    </source>
</evidence>
<dbReference type="PANTHER" id="PTHR43289">
    <property type="entry name" value="MITOGEN-ACTIVATED PROTEIN KINASE KINASE KINASE 20-RELATED"/>
    <property type="match status" value="1"/>
</dbReference>
<dbReference type="EC" id="2.7.11.1" evidence="1"/>
<dbReference type="EMBL" id="FO203431">
    <property type="protein sequence ID" value="CCH88594.1"/>
    <property type="molecule type" value="Genomic_DNA"/>
</dbReference>
<evidence type="ECO:0000256" key="2">
    <source>
        <dbReference type="ARBA" id="ARBA00022527"/>
    </source>
</evidence>
<dbReference type="FunFam" id="1.10.510.10:FF:000021">
    <property type="entry name" value="Serine/threonine protein kinase"/>
    <property type="match status" value="1"/>
</dbReference>
<protein>
    <recommendedName>
        <fullName evidence="1">non-specific serine/threonine protein kinase</fullName>
        <ecNumber evidence="1">2.7.11.1</ecNumber>
    </recommendedName>
</protein>
<feature type="region of interest" description="Disordered" evidence="10">
    <location>
        <begin position="430"/>
        <end position="601"/>
    </location>
</feature>
<dbReference type="AlphaFoldDB" id="I4EYY1"/>
<dbReference type="KEGG" id="mmar:MODMU_3170"/>
<keyword evidence="4" id="KW-0677">Repeat</keyword>
<evidence type="ECO:0000256" key="10">
    <source>
        <dbReference type="SAM" id="MobiDB-lite"/>
    </source>
</evidence>
<dbReference type="eggNOG" id="COG2815">
    <property type="taxonomic scope" value="Bacteria"/>
</dbReference>
<keyword evidence="2 12" id="KW-0723">Serine/threonine-protein kinase</keyword>
<keyword evidence="7" id="KW-0067">ATP-binding</keyword>
<dbReference type="SUPFAM" id="SSF56112">
    <property type="entry name" value="Protein kinase-like (PK-like)"/>
    <property type="match status" value="1"/>
</dbReference>
<dbReference type="PROSITE" id="PS50011">
    <property type="entry name" value="PROTEIN_KINASE_DOM"/>
    <property type="match status" value="1"/>
</dbReference>
<dbReference type="Proteomes" id="UP000006461">
    <property type="component" value="Chromosome"/>
</dbReference>
<name>I4EYY1_MODI5</name>
<dbReference type="Gene3D" id="3.30.200.20">
    <property type="entry name" value="Phosphorylase Kinase, domain 1"/>
    <property type="match status" value="1"/>
</dbReference>
<sequence length="601" mass="60434">MDEPGRRVLGDRYELDSLIASGGMGEVWRGRDTLLGRPVAVKLLRSEYTGDPSFLARFRAEATHAAALSHPNIAAVYDYGELTPEDGGEHLAYLVMELVEGAPLSTLLREEGPLSPEATMSVLRQTAAALAEAHHVGMVHRDVKPGNILVGPDERVKITDFGIAWSAGSVPLTEAGKVLGTPQYLSPEIAVGHQPSPASDVYSLGLVGYECLTGEPAFAGDNPVTVALKQVNEEPEPLPDDLPAGLRALVDEAVAKDPGERPPDGDAFVAALDRVRVGDPARDGAGTRAVPLTERPALARRRPPAGPARSRRRLRTVLPVVCALFAGVAAVLGLGVLRDDDRTPPDATATEQPQQPTIELDGQDYVGRPVDAVALQLTALGLAVDRQPQSAPDVAPGRVTQLDPVGRALVAGDAVTVFFADGAPADSAPVGDAPAAGVTGAAAPPTQAPTQAATQAPVTDAGPAPVTPATPAAPGTTATQSDPAAGSPTGTGSTSTGPTDGTPTGSAPTESAPTDATPTDATPTDAAPSESAGESAAPSSDSVPGSTAPTSSPAPSSSETAPTSSAAASSAAGSSSAAPPEDGQSSAPAAGWTGRGGRPGG</sequence>
<evidence type="ECO:0000256" key="7">
    <source>
        <dbReference type="ARBA" id="ARBA00022840"/>
    </source>
</evidence>
<feature type="domain" description="Protein kinase" evidence="11">
    <location>
        <begin position="13"/>
        <end position="275"/>
    </location>
</feature>
<dbReference type="GO" id="GO:0004674">
    <property type="term" value="F:protein serine/threonine kinase activity"/>
    <property type="evidence" value="ECO:0007669"/>
    <property type="project" value="UniProtKB-KW"/>
</dbReference>